<reference evidence="8 9" key="1">
    <citation type="journal article" date="2021" name="Nat. Plants">
        <title>The Taxus genome provides insights into paclitaxel biosynthesis.</title>
        <authorList>
            <person name="Xiong X."/>
            <person name="Gou J."/>
            <person name="Liao Q."/>
            <person name="Li Y."/>
            <person name="Zhou Q."/>
            <person name="Bi G."/>
            <person name="Li C."/>
            <person name="Du R."/>
            <person name="Wang X."/>
            <person name="Sun T."/>
            <person name="Guo L."/>
            <person name="Liang H."/>
            <person name="Lu P."/>
            <person name="Wu Y."/>
            <person name="Zhang Z."/>
            <person name="Ro D.K."/>
            <person name="Shang Y."/>
            <person name="Huang S."/>
            <person name="Yan J."/>
        </authorList>
    </citation>
    <scope>NUCLEOTIDE SEQUENCE [LARGE SCALE GENOMIC DNA]</scope>
    <source>
        <strain evidence="8">Ta-2019</strain>
    </source>
</reference>
<dbReference type="InterPro" id="IPR057670">
    <property type="entry name" value="SH3_retrovirus"/>
</dbReference>
<feature type="region of interest" description="Disordered" evidence="4">
    <location>
        <begin position="774"/>
        <end position="797"/>
    </location>
</feature>
<dbReference type="Proteomes" id="UP000824469">
    <property type="component" value="Unassembled WGS sequence"/>
</dbReference>
<dbReference type="GO" id="GO:0015074">
    <property type="term" value="P:DNA integration"/>
    <property type="evidence" value="ECO:0007669"/>
    <property type="project" value="InterPro"/>
</dbReference>
<dbReference type="PANTHER" id="PTHR46347">
    <property type="entry name" value="RING/FYVE/PHD ZINC FINGER SUPERFAMILY PROTEIN"/>
    <property type="match status" value="1"/>
</dbReference>
<evidence type="ECO:0000259" key="6">
    <source>
        <dbReference type="PROSITE" id="PS50994"/>
    </source>
</evidence>
<keyword evidence="3" id="KW-0862">Zinc</keyword>
<evidence type="ECO:0000256" key="2">
    <source>
        <dbReference type="ARBA" id="ARBA00022771"/>
    </source>
</evidence>
<evidence type="ECO:0000256" key="3">
    <source>
        <dbReference type="ARBA" id="ARBA00022833"/>
    </source>
</evidence>
<dbReference type="Pfam" id="PF25597">
    <property type="entry name" value="SH3_retrovirus"/>
    <property type="match status" value="1"/>
</dbReference>
<comment type="caution">
    <text evidence="8">The sequence shown here is derived from an EMBL/GenBank/DDBJ whole genome shotgun (WGS) entry which is preliminary data.</text>
</comment>
<dbReference type="Pfam" id="PF07727">
    <property type="entry name" value="RVT_2"/>
    <property type="match status" value="1"/>
</dbReference>
<dbReference type="InterPro" id="IPR001584">
    <property type="entry name" value="Integrase_cat-core"/>
</dbReference>
<dbReference type="SUPFAM" id="SSF57850">
    <property type="entry name" value="RING/U-box"/>
    <property type="match status" value="1"/>
</dbReference>
<evidence type="ECO:0000256" key="5">
    <source>
        <dbReference type="SAM" id="Phobius"/>
    </source>
</evidence>
<dbReference type="Gene3D" id="3.30.40.10">
    <property type="entry name" value="Zinc/RING finger domain, C3HC4 (zinc finger)"/>
    <property type="match status" value="1"/>
</dbReference>
<organism evidence="8 9">
    <name type="scientific">Taxus chinensis</name>
    <name type="common">Chinese yew</name>
    <name type="synonym">Taxus wallichiana var. chinensis</name>
    <dbReference type="NCBI Taxonomy" id="29808"/>
    <lineage>
        <taxon>Eukaryota</taxon>
        <taxon>Viridiplantae</taxon>
        <taxon>Streptophyta</taxon>
        <taxon>Embryophyta</taxon>
        <taxon>Tracheophyta</taxon>
        <taxon>Spermatophyta</taxon>
        <taxon>Pinopsida</taxon>
        <taxon>Pinidae</taxon>
        <taxon>Conifers II</taxon>
        <taxon>Cupressales</taxon>
        <taxon>Taxaceae</taxon>
        <taxon>Taxus</taxon>
    </lineage>
</organism>
<evidence type="ECO:0000313" key="9">
    <source>
        <dbReference type="Proteomes" id="UP000824469"/>
    </source>
</evidence>
<dbReference type="SMART" id="SM00744">
    <property type="entry name" value="RINGv"/>
    <property type="match status" value="1"/>
</dbReference>
<keyword evidence="9" id="KW-1185">Reference proteome</keyword>
<keyword evidence="1" id="KW-0479">Metal-binding</keyword>
<dbReference type="SUPFAM" id="SSF53098">
    <property type="entry name" value="Ribonuclease H-like"/>
    <property type="match status" value="1"/>
</dbReference>
<feature type="domain" description="Integrase catalytic" evidence="6">
    <location>
        <begin position="41"/>
        <end position="159"/>
    </location>
</feature>
<proteinExistence type="predicted"/>
<dbReference type="Gene3D" id="3.30.420.10">
    <property type="entry name" value="Ribonuclease H-like superfamily/Ribonuclease H"/>
    <property type="match status" value="1"/>
</dbReference>
<dbReference type="PROSITE" id="PS51292">
    <property type="entry name" value="ZF_RING_CH"/>
    <property type="match status" value="1"/>
</dbReference>
<evidence type="ECO:0000259" key="7">
    <source>
        <dbReference type="PROSITE" id="PS51292"/>
    </source>
</evidence>
<protein>
    <recommendedName>
        <fullName evidence="10">RING-CH-type domain-containing protein</fullName>
    </recommendedName>
</protein>
<keyword evidence="2" id="KW-0863">Zinc-finger</keyword>
<feature type="transmembrane region" description="Helical" evidence="5">
    <location>
        <begin position="681"/>
        <end position="702"/>
    </location>
</feature>
<dbReference type="CDD" id="cd16495">
    <property type="entry name" value="RING_CH-C4HC3_MARCH"/>
    <property type="match status" value="1"/>
</dbReference>
<name>A0AA38BSQ7_TAXCH</name>
<keyword evidence="5" id="KW-1133">Transmembrane helix</keyword>
<keyword evidence="5" id="KW-0812">Transmembrane</keyword>
<accession>A0AA38BSQ7</accession>
<evidence type="ECO:0000313" key="8">
    <source>
        <dbReference type="EMBL" id="KAH9288722.1"/>
    </source>
</evidence>
<gene>
    <name evidence="8" type="ORF">KI387_032839</name>
</gene>
<dbReference type="InterPro" id="IPR036397">
    <property type="entry name" value="RNaseH_sf"/>
</dbReference>
<dbReference type="PROSITE" id="PS50994">
    <property type="entry name" value="INTEGRASE"/>
    <property type="match status" value="1"/>
</dbReference>
<evidence type="ECO:0008006" key="10">
    <source>
        <dbReference type="Google" id="ProtNLM"/>
    </source>
</evidence>
<feature type="domain" description="RING-CH-type" evidence="7">
    <location>
        <begin position="593"/>
        <end position="659"/>
    </location>
</feature>
<dbReference type="InterPro" id="IPR013083">
    <property type="entry name" value="Znf_RING/FYVE/PHD"/>
</dbReference>
<dbReference type="GO" id="GO:0003676">
    <property type="term" value="F:nucleic acid binding"/>
    <property type="evidence" value="ECO:0007669"/>
    <property type="project" value="InterPro"/>
</dbReference>
<dbReference type="Pfam" id="PF12906">
    <property type="entry name" value="RINGv"/>
    <property type="match status" value="1"/>
</dbReference>
<dbReference type="InterPro" id="IPR011016">
    <property type="entry name" value="Znf_RING-CH"/>
</dbReference>
<dbReference type="PANTHER" id="PTHR46347:SF4">
    <property type="entry name" value="RING_FYVE_PHD ZINC FINGER SUPERFAMILY PROTEIN"/>
    <property type="match status" value="1"/>
</dbReference>
<dbReference type="OMA" id="MINCIGW"/>
<dbReference type="AlphaFoldDB" id="A0AA38BSQ7"/>
<evidence type="ECO:0000256" key="4">
    <source>
        <dbReference type="SAM" id="MobiDB-lite"/>
    </source>
</evidence>
<keyword evidence="5" id="KW-0472">Membrane</keyword>
<dbReference type="GO" id="GO:0008270">
    <property type="term" value="F:zinc ion binding"/>
    <property type="evidence" value="ECO:0007669"/>
    <property type="project" value="UniProtKB-KW"/>
</dbReference>
<sequence>MQILKAKGKLSNLKYVDIDFCKHCIFGKQKKARFLKVGATKKEQKSELVHSDVWRPTQVASHGGSQYYVTFIDDAIRKVWVYCIKRKYDVFETFKIWKALVENETNLKLKCLISENGGEYYNKVFDDYCSVNGIRKERTILRTPHENGVAERMNKTIMECARSMMINCIGWWNTRRSLDWKRVFGLEAFVHVDKENRKKLDAKSKRCTLIGYGYDDFGFRFWDLEDAKIVRSRNIDWNENRMYRDQFLLPKNEPGEGDEPKSFEETMQQDTHMEWEHGMDVEMDSLEKNQTWDLNIAKRVGLQDQGGRGWKKRYKTRLVVKGFAQKVGIDFGEIFSPIVKMTSIRTVLSLVTTKYLHLKQLNVKTTFLHGSSLQDIGELKEKLAHTFAMKYLGVAKKIIDMQIHRDRKNMKLYLSQEDYINKVLERFKMKDIKPVSTPMAGHFKLSKDQFPTSHEGVEYMVWVPYASSVGILMYVMVYTRLDIAQVVGVMSRFMVNPEVEYVAAKEASKEMIWMSRFMEELGKEQEDCRLYGDSQSAGLKVLGAFCSSVRMKGEVQLQASNEQEVGDAESAPLLQPPAIGLVEKDGEINDEESDTSSAACCRICLELEGSDPGDELISPCMCKGTQQFVHRYCLDHWRSVNEGFAFSHCTTCKAQFHLRTEIPEDYSWRKLKFRIFVARDVLLVFLAVQTTIAVMGSIAYLMDTNGEFRNSFSDGWDRLLSKHPIPFYYCFDEEKWGRFEGGCWSSYNKKIPQQHHGHLHPVVAEITVTRKVAPVPSSSSSFGASRNPKTQDPDTPRLTRCHFEDFLEGERLCV</sequence>
<evidence type="ECO:0000256" key="1">
    <source>
        <dbReference type="ARBA" id="ARBA00022723"/>
    </source>
</evidence>
<dbReference type="InterPro" id="IPR013103">
    <property type="entry name" value="RVT_2"/>
</dbReference>
<dbReference type="InterPro" id="IPR012337">
    <property type="entry name" value="RNaseH-like_sf"/>
</dbReference>
<dbReference type="EMBL" id="JAHRHJ020003813">
    <property type="protein sequence ID" value="KAH9288722.1"/>
    <property type="molecule type" value="Genomic_DNA"/>
</dbReference>